<keyword evidence="4 6" id="KW-0472">Membrane</keyword>
<evidence type="ECO:0000313" key="7">
    <source>
        <dbReference type="Proteomes" id="UP000085678"/>
    </source>
</evidence>
<reference evidence="8" key="1">
    <citation type="submission" date="2025-08" db="UniProtKB">
        <authorList>
            <consortium name="RefSeq"/>
        </authorList>
    </citation>
    <scope>IDENTIFICATION</scope>
    <source>
        <tissue evidence="8">Gonads</tissue>
    </source>
</reference>
<accession>A0A1S3IS85</accession>
<dbReference type="InterPro" id="IPR059010">
    <property type="entry name" value="TMEM179-179B"/>
</dbReference>
<gene>
    <name evidence="8" type="primary">LOC106166699</name>
</gene>
<sequence>MELPPLDYHLLAQTVLYFVIALIGMITAVPIGVTTTNFQGECLLYGKVVWNSTQFTPSLTVGGVCHFLVVYFVVAIILYGIAVGLYGVYALCQRDKDIGSQMWVWPFALINSVLTILTFIVSCIVSVGFYQFCGTFRKGKDSGANVKSCVDGQKSDWAASWNSAGKNVYFGTYFNFFTTAQTASWVCFLVLAAQLVLCILRIVRNRRARAAEGSYIESDVSDKRTIVDSEARPI</sequence>
<evidence type="ECO:0000256" key="6">
    <source>
        <dbReference type="SAM" id="Phobius"/>
    </source>
</evidence>
<organism evidence="7 8">
    <name type="scientific">Lingula anatina</name>
    <name type="common">Brachiopod</name>
    <name type="synonym">Lingula unguis</name>
    <dbReference type="NCBI Taxonomy" id="7574"/>
    <lineage>
        <taxon>Eukaryota</taxon>
        <taxon>Metazoa</taxon>
        <taxon>Spiralia</taxon>
        <taxon>Lophotrochozoa</taxon>
        <taxon>Brachiopoda</taxon>
        <taxon>Linguliformea</taxon>
        <taxon>Lingulata</taxon>
        <taxon>Lingulida</taxon>
        <taxon>Linguloidea</taxon>
        <taxon>Lingulidae</taxon>
        <taxon>Lingula</taxon>
    </lineage>
</organism>
<protein>
    <submittedName>
        <fullName evidence="8">Transmembrane protein 179</fullName>
    </submittedName>
</protein>
<feature type="transmembrane region" description="Helical" evidence="6">
    <location>
        <begin position="183"/>
        <end position="203"/>
    </location>
</feature>
<evidence type="ECO:0000256" key="3">
    <source>
        <dbReference type="ARBA" id="ARBA00022989"/>
    </source>
</evidence>
<dbReference type="InParanoid" id="A0A1S3IS85"/>
<dbReference type="GeneID" id="106166699"/>
<evidence type="ECO:0000256" key="1">
    <source>
        <dbReference type="ARBA" id="ARBA00004141"/>
    </source>
</evidence>
<keyword evidence="3 6" id="KW-1133">Transmembrane helix</keyword>
<dbReference type="InterPro" id="IPR029673">
    <property type="entry name" value="TMEM179"/>
</dbReference>
<evidence type="ECO:0000313" key="8">
    <source>
        <dbReference type="RefSeq" id="XP_013400801.1"/>
    </source>
</evidence>
<dbReference type="RefSeq" id="XP_013400801.1">
    <property type="nucleotide sequence ID" value="XM_013545347.1"/>
</dbReference>
<feature type="transmembrane region" description="Helical" evidence="6">
    <location>
        <begin position="103"/>
        <end position="130"/>
    </location>
</feature>
<name>A0A1S3IS85_LINAN</name>
<keyword evidence="2 6" id="KW-0812">Transmembrane</keyword>
<dbReference type="AlphaFoldDB" id="A0A1S3IS85"/>
<feature type="transmembrane region" description="Helical" evidence="6">
    <location>
        <begin position="68"/>
        <end position="91"/>
    </location>
</feature>
<comment type="subcellular location">
    <subcellularLocation>
        <location evidence="1">Membrane</location>
        <topology evidence="1">Multi-pass membrane protein</topology>
    </subcellularLocation>
</comment>
<feature type="transmembrane region" description="Helical" evidence="6">
    <location>
        <begin position="12"/>
        <end position="33"/>
    </location>
</feature>
<comment type="similarity">
    <text evidence="5">Belongs to the TMEM179 family.</text>
</comment>
<dbReference type="KEGG" id="lak:106166699"/>
<evidence type="ECO:0000256" key="2">
    <source>
        <dbReference type="ARBA" id="ARBA00022692"/>
    </source>
</evidence>
<evidence type="ECO:0000256" key="4">
    <source>
        <dbReference type="ARBA" id="ARBA00023136"/>
    </source>
</evidence>
<proteinExistence type="inferred from homology"/>
<evidence type="ECO:0000256" key="5">
    <source>
        <dbReference type="ARBA" id="ARBA00093776"/>
    </source>
</evidence>
<dbReference type="PANTHER" id="PTHR31872">
    <property type="entry name" value="TRANSMEMBRANE PROTEIN 179"/>
    <property type="match status" value="1"/>
</dbReference>
<keyword evidence="7" id="KW-1185">Reference proteome</keyword>
<dbReference type="PANTHER" id="PTHR31872:SF7">
    <property type="entry name" value="TRANSMEMBRANE PROTEIN 179B-LIKE"/>
    <property type="match status" value="1"/>
</dbReference>
<dbReference type="STRING" id="7574.A0A1S3IS85"/>
<dbReference type="OMA" id="ICGIMSA"/>
<dbReference type="OrthoDB" id="6423876at2759"/>
<dbReference type="Pfam" id="PF26158">
    <property type="entry name" value="Claudin_TMEM179-179B"/>
    <property type="match status" value="1"/>
</dbReference>
<dbReference type="Proteomes" id="UP000085678">
    <property type="component" value="Unplaced"/>
</dbReference>